<sequence length="402" mass="44545">MREQHEGNIGGTASGTPPEGGPGVDARDARGLQVNQGSGNSQVNNFGQPSLKDDLRNLNVRDIESAFDEFCKRDRGRQLWLLSEYPRSDELLNLICTRAGYEQCADLLYGMAADRLMQRLGQLQQEHRTEVLKQLATRLAADTEGAPARVREYAAASRGRTAQMLVYMSRLHTGPERGRTTTTVRLLPGPGFILELRDDAATILLKSLLFRYGPAAPDGGRQLIASPTQEAPRLLEQLVTLDAERVTAILIPLDAAMIAACLRHIRMTFARRILHKVSADYTDRYEEILEKLPRPMAAALLGQMSPTARSRAGALDGWTTGWLWIDACLTLLTYAAPILTRLADRGGRRLPATEVRHEVHEIWRAATSHAVKDGDYYRKQRNQLALSTVVLLLSLVVAIALH</sequence>
<evidence type="ECO:0000256" key="1">
    <source>
        <dbReference type="SAM" id="MobiDB-lite"/>
    </source>
</evidence>
<keyword evidence="4" id="KW-1185">Reference proteome</keyword>
<evidence type="ECO:0000256" key="2">
    <source>
        <dbReference type="SAM" id="Phobius"/>
    </source>
</evidence>
<proteinExistence type="predicted"/>
<feature type="region of interest" description="Disordered" evidence="1">
    <location>
        <begin position="1"/>
        <end position="50"/>
    </location>
</feature>
<keyword evidence="2" id="KW-1133">Transmembrane helix</keyword>
<feature type="transmembrane region" description="Helical" evidence="2">
    <location>
        <begin position="321"/>
        <end position="340"/>
    </location>
</feature>
<evidence type="ECO:0000313" key="4">
    <source>
        <dbReference type="Proteomes" id="UP000186096"/>
    </source>
</evidence>
<reference evidence="4" key="1">
    <citation type="submission" date="2017-01" db="EMBL/GenBank/DDBJ databases">
        <authorList>
            <person name="Varghese N."/>
            <person name="Submissions S."/>
        </authorList>
    </citation>
    <scope>NUCLEOTIDE SEQUENCE [LARGE SCALE GENOMIC DNA]</scope>
    <source>
        <strain evidence="4">ATCC 12950</strain>
    </source>
</reference>
<keyword evidence="2" id="KW-0472">Membrane</keyword>
<gene>
    <name evidence="3" type="ORF">SAMN05421833_104285</name>
</gene>
<feature type="compositionally biased region" description="Polar residues" evidence="1">
    <location>
        <begin position="33"/>
        <end position="48"/>
    </location>
</feature>
<protein>
    <submittedName>
        <fullName evidence="3">Uncharacterized protein</fullName>
    </submittedName>
</protein>
<dbReference type="EMBL" id="FTNI01000004">
    <property type="protein sequence ID" value="SIQ91638.1"/>
    <property type="molecule type" value="Genomic_DNA"/>
</dbReference>
<dbReference type="STRING" id="58117.SAMN05421833_104285"/>
<organism evidence="3 4">
    <name type="scientific">Microbispora rosea</name>
    <dbReference type="NCBI Taxonomy" id="58117"/>
    <lineage>
        <taxon>Bacteria</taxon>
        <taxon>Bacillati</taxon>
        <taxon>Actinomycetota</taxon>
        <taxon>Actinomycetes</taxon>
        <taxon>Streptosporangiales</taxon>
        <taxon>Streptosporangiaceae</taxon>
        <taxon>Microbispora</taxon>
    </lineage>
</organism>
<dbReference type="AlphaFoldDB" id="A0A1N6WNN6"/>
<evidence type="ECO:0000313" key="3">
    <source>
        <dbReference type="EMBL" id="SIQ91638.1"/>
    </source>
</evidence>
<accession>A0A1N6WNN6</accession>
<keyword evidence="2" id="KW-0812">Transmembrane</keyword>
<name>A0A1N6WNN6_9ACTN</name>
<dbReference type="Proteomes" id="UP000186096">
    <property type="component" value="Unassembled WGS sequence"/>
</dbReference>
<feature type="transmembrane region" description="Helical" evidence="2">
    <location>
        <begin position="384"/>
        <end position="401"/>
    </location>
</feature>